<feature type="transmembrane region" description="Helical" evidence="7">
    <location>
        <begin position="257"/>
        <end position="275"/>
    </location>
</feature>
<dbReference type="PANTHER" id="PTHR23517">
    <property type="entry name" value="RESISTANCE PROTEIN MDTM, PUTATIVE-RELATED-RELATED"/>
    <property type="match status" value="1"/>
</dbReference>
<dbReference type="EMBL" id="JBAKFG010000001">
    <property type="protein sequence ID" value="MEX0371971.1"/>
    <property type="molecule type" value="Genomic_DNA"/>
</dbReference>
<dbReference type="SUPFAM" id="SSF103473">
    <property type="entry name" value="MFS general substrate transporter"/>
    <property type="match status" value="1"/>
</dbReference>
<keyword evidence="2" id="KW-0813">Transport</keyword>
<keyword evidence="3" id="KW-1003">Cell membrane</keyword>
<feature type="transmembrane region" description="Helical" evidence="7">
    <location>
        <begin position="86"/>
        <end position="104"/>
    </location>
</feature>
<feature type="transmembrane region" description="Helical" evidence="7">
    <location>
        <begin position="225"/>
        <end position="245"/>
    </location>
</feature>
<dbReference type="InterPro" id="IPR036259">
    <property type="entry name" value="MFS_trans_sf"/>
</dbReference>
<evidence type="ECO:0000313" key="9">
    <source>
        <dbReference type="EMBL" id="MEX0371971.1"/>
    </source>
</evidence>
<sequence>MHRTKPSSAGAMNGAERRATAGLATIFGLRMLGLFLILPVFALYGPQLDGATPALIGLAIGAYGLTQAILQIPFGMLSDRIGRRPVIVFGLLIFAVGSGVAAEAETIHGVILGRALQGCGAIAAAVMALAADLTRDRQRTKAMALIGISVGAAFMIALVAGPAIAGQAGLGGVFWATAGFALLAVALLYGLVPAGGEATFRPEVNARAGGLPVVLRNPDLLRLDLGVLVLHLILTASFVVLPVVLESRLGIAGDDHWMVYIPVLLLSVLGMGAMISIGERRRILHRLLAVVAVIVIVADLVLAGFSHSLPAFLLGLWLFFVGFNTLEASLPSLLTRFAPEGLRGTALGVYSTAQFMGAFLGGVLGGAIQGAYGTAAVFIFCALAAGVWLMAAIGLSAPASYREAATTETETT</sequence>
<feature type="transmembrane region" description="Helical" evidence="7">
    <location>
        <begin position="311"/>
        <end position="334"/>
    </location>
</feature>
<dbReference type="RefSeq" id="WP_235012714.1">
    <property type="nucleotide sequence ID" value="NZ_JBAKFE010000001.1"/>
</dbReference>
<feature type="transmembrane region" description="Helical" evidence="7">
    <location>
        <begin position="21"/>
        <end position="42"/>
    </location>
</feature>
<evidence type="ECO:0000256" key="4">
    <source>
        <dbReference type="ARBA" id="ARBA00022692"/>
    </source>
</evidence>
<protein>
    <submittedName>
        <fullName evidence="9">MFS transporter</fullName>
    </submittedName>
</protein>
<dbReference type="InterPro" id="IPR020846">
    <property type="entry name" value="MFS_dom"/>
</dbReference>
<dbReference type="InterPro" id="IPR050171">
    <property type="entry name" value="MFS_Transporters"/>
</dbReference>
<evidence type="ECO:0000256" key="6">
    <source>
        <dbReference type="ARBA" id="ARBA00023136"/>
    </source>
</evidence>
<feature type="transmembrane region" description="Helical" evidence="7">
    <location>
        <begin position="54"/>
        <end position="74"/>
    </location>
</feature>
<comment type="subcellular location">
    <subcellularLocation>
        <location evidence="1">Cell membrane</location>
        <topology evidence="1">Multi-pass membrane protein</topology>
    </subcellularLocation>
</comment>
<keyword evidence="10" id="KW-1185">Reference proteome</keyword>
<evidence type="ECO:0000256" key="3">
    <source>
        <dbReference type="ARBA" id="ARBA00022475"/>
    </source>
</evidence>
<comment type="caution">
    <text evidence="9">The sequence shown here is derived from an EMBL/GenBank/DDBJ whole genome shotgun (WGS) entry which is preliminary data.</text>
</comment>
<feature type="transmembrane region" description="Helical" evidence="7">
    <location>
        <begin position="346"/>
        <end position="368"/>
    </location>
</feature>
<feature type="transmembrane region" description="Helical" evidence="7">
    <location>
        <begin position="374"/>
        <end position="395"/>
    </location>
</feature>
<dbReference type="Pfam" id="PF07690">
    <property type="entry name" value="MFS_1"/>
    <property type="match status" value="1"/>
</dbReference>
<feature type="transmembrane region" description="Helical" evidence="7">
    <location>
        <begin position="287"/>
        <end position="305"/>
    </location>
</feature>
<evidence type="ECO:0000256" key="1">
    <source>
        <dbReference type="ARBA" id="ARBA00004651"/>
    </source>
</evidence>
<feature type="transmembrane region" description="Helical" evidence="7">
    <location>
        <begin position="172"/>
        <end position="192"/>
    </location>
</feature>
<dbReference type="PROSITE" id="PS50850">
    <property type="entry name" value="MFS"/>
    <property type="match status" value="1"/>
</dbReference>
<feature type="transmembrane region" description="Helical" evidence="7">
    <location>
        <begin position="142"/>
        <end position="166"/>
    </location>
</feature>
<evidence type="ECO:0000259" key="8">
    <source>
        <dbReference type="PROSITE" id="PS50850"/>
    </source>
</evidence>
<evidence type="ECO:0000256" key="7">
    <source>
        <dbReference type="SAM" id="Phobius"/>
    </source>
</evidence>
<keyword evidence="5 7" id="KW-1133">Transmembrane helix</keyword>
<dbReference type="Proteomes" id="UP001556636">
    <property type="component" value="Unassembled WGS sequence"/>
</dbReference>
<dbReference type="InterPro" id="IPR011701">
    <property type="entry name" value="MFS"/>
</dbReference>
<feature type="domain" description="Major facilitator superfamily (MFS) profile" evidence="8">
    <location>
        <begin position="19"/>
        <end position="400"/>
    </location>
</feature>
<dbReference type="CDD" id="cd17472">
    <property type="entry name" value="MFS_YajR_like"/>
    <property type="match status" value="1"/>
</dbReference>
<dbReference type="Gene3D" id="1.20.1250.20">
    <property type="entry name" value="MFS general substrate transporter like domains"/>
    <property type="match status" value="1"/>
</dbReference>
<gene>
    <name evidence="9" type="ORF">V6X51_00800</name>
</gene>
<feature type="transmembrane region" description="Helical" evidence="7">
    <location>
        <begin position="110"/>
        <end position="130"/>
    </location>
</feature>
<evidence type="ECO:0000256" key="5">
    <source>
        <dbReference type="ARBA" id="ARBA00022989"/>
    </source>
</evidence>
<reference evidence="9 10" key="1">
    <citation type="submission" date="2024-02" db="EMBL/GenBank/DDBJ databases">
        <title>New especies of Spiribacter isolated from saline water.</title>
        <authorList>
            <person name="Leon M.J."/>
            <person name="De La Haba R."/>
            <person name="Sanchez-Porro C."/>
            <person name="Ventosa A."/>
        </authorList>
    </citation>
    <scope>NUCLEOTIDE SEQUENCE [LARGE SCALE GENOMIC DNA]</scope>
    <source>
        <strain evidence="10">ag22IC6-196</strain>
    </source>
</reference>
<accession>A0ABV3RVQ9</accession>
<evidence type="ECO:0000313" key="10">
    <source>
        <dbReference type="Proteomes" id="UP001556636"/>
    </source>
</evidence>
<evidence type="ECO:0000256" key="2">
    <source>
        <dbReference type="ARBA" id="ARBA00022448"/>
    </source>
</evidence>
<proteinExistence type="predicted"/>
<name>A0ABV3RVQ9_9GAMM</name>
<dbReference type="PANTHER" id="PTHR23517:SF2">
    <property type="entry name" value="MULTIDRUG RESISTANCE PROTEIN MDTH"/>
    <property type="match status" value="1"/>
</dbReference>
<keyword evidence="6 7" id="KW-0472">Membrane</keyword>
<keyword evidence="4 7" id="KW-0812">Transmembrane</keyword>
<organism evidence="9 10">
    <name type="scientific">Spiribacter roseus</name>
    <dbReference type="NCBI Taxonomy" id="1855875"/>
    <lineage>
        <taxon>Bacteria</taxon>
        <taxon>Pseudomonadati</taxon>
        <taxon>Pseudomonadota</taxon>
        <taxon>Gammaproteobacteria</taxon>
        <taxon>Chromatiales</taxon>
        <taxon>Ectothiorhodospiraceae</taxon>
        <taxon>Spiribacter</taxon>
    </lineage>
</organism>